<protein>
    <submittedName>
        <fullName evidence="2">Uncharacterized protein</fullName>
    </submittedName>
</protein>
<keyword evidence="3" id="KW-1185">Reference proteome</keyword>
<dbReference type="RefSeq" id="WP_229849628.1">
    <property type="nucleotide sequence ID" value="NZ_BMUL01000003.1"/>
</dbReference>
<name>A0A918SUZ8_9ACTN</name>
<dbReference type="EMBL" id="BMUL01000003">
    <property type="protein sequence ID" value="GHA72026.1"/>
    <property type="molecule type" value="Genomic_DNA"/>
</dbReference>
<dbReference type="Proteomes" id="UP000644020">
    <property type="component" value="Unassembled WGS sequence"/>
</dbReference>
<reference evidence="2" key="2">
    <citation type="submission" date="2020-09" db="EMBL/GenBank/DDBJ databases">
        <authorList>
            <person name="Sun Q."/>
            <person name="Ohkuma M."/>
        </authorList>
    </citation>
    <scope>NUCLEOTIDE SEQUENCE</scope>
    <source>
        <strain evidence="2">JCM 4518</strain>
    </source>
</reference>
<reference evidence="2" key="1">
    <citation type="journal article" date="2014" name="Int. J. Syst. Evol. Microbiol.">
        <title>Complete genome sequence of Corynebacterium casei LMG S-19264T (=DSM 44701T), isolated from a smear-ripened cheese.</title>
        <authorList>
            <consortium name="US DOE Joint Genome Institute (JGI-PGF)"/>
            <person name="Walter F."/>
            <person name="Albersmeier A."/>
            <person name="Kalinowski J."/>
            <person name="Ruckert C."/>
        </authorList>
    </citation>
    <scope>NUCLEOTIDE SEQUENCE</scope>
    <source>
        <strain evidence="2">JCM 4518</strain>
    </source>
</reference>
<evidence type="ECO:0000313" key="3">
    <source>
        <dbReference type="Proteomes" id="UP000644020"/>
    </source>
</evidence>
<comment type="caution">
    <text evidence="2">The sequence shown here is derived from an EMBL/GenBank/DDBJ whole genome shotgun (WGS) entry which is preliminary data.</text>
</comment>
<evidence type="ECO:0000313" key="2">
    <source>
        <dbReference type="EMBL" id="GHA72026.1"/>
    </source>
</evidence>
<dbReference type="AlphaFoldDB" id="A0A918SUZ8"/>
<proteinExistence type="predicted"/>
<accession>A0A918SUZ8</accession>
<feature type="region of interest" description="Disordered" evidence="1">
    <location>
        <begin position="1"/>
        <end position="20"/>
    </location>
</feature>
<organism evidence="2 3">
    <name type="scientific">Streptomyces termitum</name>
    <dbReference type="NCBI Taxonomy" id="67368"/>
    <lineage>
        <taxon>Bacteria</taxon>
        <taxon>Bacillati</taxon>
        <taxon>Actinomycetota</taxon>
        <taxon>Actinomycetes</taxon>
        <taxon>Kitasatosporales</taxon>
        <taxon>Streptomycetaceae</taxon>
        <taxon>Streptomyces</taxon>
    </lineage>
</organism>
<gene>
    <name evidence="2" type="ORF">GCM10010305_12820</name>
</gene>
<evidence type="ECO:0000256" key="1">
    <source>
        <dbReference type="SAM" id="MobiDB-lite"/>
    </source>
</evidence>
<sequence length="164" mass="17501">MPQIIPQTTTDPTTAPDPTAAADPAGIAATIAAAVATTTATGADPAGVRLVHDLVGHVPSFEDAYASHVFRQGEVLPHVFFWDVVQGTVRSFLARADAREPEPDWRRTLDFLEERCGRGDTVVDEVIVTSFLGDLPSPHEPGHGIVGRLGPVLAARFDRMRPTG</sequence>